<keyword evidence="2" id="KW-1185">Reference proteome</keyword>
<sequence length="45" mass="5173">MRNLVILGVAAMLLSNTFQLRTNARIMTSNVLDYTSNLIHPYRSY</sequence>
<organism evidence="1 2">
    <name type="scientific">Prochlorococcus phage P-HM1</name>
    <dbReference type="NCBI Taxonomy" id="445700"/>
    <lineage>
        <taxon>Viruses</taxon>
        <taxon>Duplodnaviria</taxon>
        <taxon>Heunggongvirae</taxon>
        <taxon>Uroviricota</taxon>
        <taxon>Caudoviricetes</taxon>
        <taxon>Eurybiavirus</taxon>
        <taxon>Eurybiavirus PHM2</taxon>
    </lineage>
</organism>
<reference evidence="1 2" key="1">
    <citation type="journal article" date="2010" name="Environ. Microbiol.">
        <title>Genomic analysis of oceanic cyanobacterial myoviruses compared with T4-like myoviruses from diverse hosts and environments.</title>
        <authorList>
            <person name="Sullivan M.B."/>
            <person name="Huang K.H."/>
            <person name="Ignacio-Espinoza J.C."/>
            <person name="Berlin A.M."/>
            <person name="Kelly L."/>
            <person name="Weigele P.R."/>
            <person name="DeFrancesco A.S."/>
            <person name="Kern S.E."/>
            <person name="Thompson L.R."/>
            <person name="Young S."/>
            <person name="Yandava C."/>
            <person name="Fu R."/>
            <person name="Krastins B."/>
            <person name="Chase M."/>
            <person name="Sarracino D."/>
            <person name="Osburne M.S."/>
            <person name="Henn M.R."/>
            <person name="Chisholm S.W."/>
        </authorList>
    </citation>
    <scope>NUCLEOTIDE SEQUENCE [LARGE SCALE GENOMIC DNA]</scope>
    <source>
        <strain evidence="1">M4-247</strain>
    </source>
</reference>
<gene>
    <name evidence="1" type="ORF">PHM1_068</name>
</gene>
<dbReference type="GeneID" id="10326981"/>
<accession>E3SMP9</accession>
<proteinExistence type="predicted"/>
<dbReference type="EMBL" id="GU071101">
    <property type="protein sequence ID" value="ADO98692.1"/>
    <property type="molecule type" value="Genomic_DNA"/>
</dbReference>
<evidence type="ECO:0000313" key="1">
    <source>
        <dbReference type="EMBL" id="ADO98692.1"/>
    </source>
</evidence>
<evidence type="ECO:0000313" key="2">
    <source>
        <dbReference type="Proteomes" id="UP000006530"/>
    </source>
</evidence>
<dbReference type="KEGG" id="vg:10326981"/>
<name>E3SMP9_9CAUD</name>
<protein>
    <submittedName>
        <fullName evidence="1">Uncharacterized protein</fullName>
    </submittedName>
</protein>
<dbReference type="Proteomes" id="UP000006530">
    <property type="component" value="Segment"/>
</dbReference>
<dbReference type="RefSeq" id="YP_004322493.1">
    <property type="nucleotide sequence ID" value="NC_015280.1"/>
</dbReference>